<dbReference type="Proteomes" id="UP001597241">
    <property type="component" value="Unassembled WGS sequence"/>
</dbReference>
<reference evidence="3" key="1">
    <citation type="journal article" date="2019" name="Int. J. Syst. Evol. Microbiol.">
        <title>The Global Catalogue of Microorganisms (GCM) 10K type strain sequencing project: providing services to taxonomists for standard genome sequencing and annotation.</title>
        <authorList>
            <consortium name="The Broad Institute Genomics Platform"/>
            <consortium name="The Broad Institute Genome Sequencing Center for Infectious Disease"/>
            <person name="Wu L."/>
            <person name="Ma J."/>
        </authorList>
    </citation>
    <scope>NUCLEOTIDE SEQUENCE [LARGE SCALE GENOMIC DNA]</scope>
    <source>
        <strain evidence="3">CCUG 62221</strain>
    </source>
</reference>
<accession>A0ABW3WP76</accession>
<dbReference type="GO" id="GO:0016746">
    <property type="term" value="F:acyltransferase activity"/>
    <property type="evidence" value="ECO:0007669"/>
    <property type="project" value="UniProtKB-KW"/>
</dbReference>
<dbReference type="InterPro" id="IPR016181">
    <property type="entry name" value="Acyl_CoA_acyltransferase"/>
</dbReference>
<dbReference type="Gene3D" id="3.40.630.30">
    <property type="match status" value="1"/>
</dbReference>
<dbReference type="InterPro" id="IPR051531">
    <property type="entry name" value="N-acetyltransferase"/>
</dbReference>
<dbReference type="EMBL" id="JBHTMV010000004">
    <property type="protein sequence ID" value="MFD1294206.1"/>
    <property type="molecule type" value="Genomic_DNA"/>
</dbReference>
<protein>
    <submittedName>
        <fullName evidence="2">GNAT family N-acetyltransferase</fullName>
        <ecNumber evidence="2">2.3.-.-</ecNumber>
    </submittedName>
</protein>
<name>A0ABW3WP76_9FLAO</name>
<dbReference type="InterPro" id="IPR000182">
    <property type="entry name" value="GNAT_dom"/>
</dbReference>
<proteinExistence type="predicted"/>
<evidence type="ECO:0000313" key="3">
    <source>
        <dbReference type="Proteomes" id="UP001597241"/>
    </source>
</evidence>
<dbReference type="EC" id="2.3.-.-" evidence="2"/>
<dbReference type="PANTHER" id="PTHR43792:SF1">
    <property type="entry name" value="N-ACETYLTRANSFERASE DOMAIN-CONTAINING PROTEIN"/>
    <property type="match status" value="1"/>
</dbReference>
<sequence>MNYTSFETERLILMPTTVRDAAFVLSLLNTPKWLQYIGDRNVKTVESAKDYINEKMMPQLERLGFSNYTLIRKQDQQKIGTCGLYDREGVDGFDIGFAFLPEFENKGYGFEAANRLKEAAFQEFGLTSLQAITSKENLGSQKLLQKLGLQLIGTLQLPNDPIVLLQYKIENNNVK</sequence>
<dbReference type="SUPFAM" id="SSF55729">
    <property type="entry name" value="Acyl-CoA N-acyltransferases (Nat)"/>
    <property type="match status" value="1"/>
</dbReference>
<gene>
    <name evidence="2" type="ORF">ACFQ5N_10195</name>
</gene>
<keyword evidence="2" id="KW-0012">Acyltransferase</keyword>
<dbReference type="PANTHER" id="PTHR43792">
    <property type="entry name" value="GNAT FAMILY, PUTATIVE (AFU_ORTHOLOGUE AFUA_3G00765)-RELATED-RELATED"/>
    <property type="match status" value="1"/>
</dbReference>
<dbReference type="PROSITE" id="PS51186">
    <property type="entry name" value="GNAT"/>
    <property type="match status" value="1"/>
</dbReference>
<organism evidence="2 3">
    <name type="scientific">Lutibacter holmesii</name>
    <dbReference type="NCBI Taxonomy" id="1137985"/>
    <lineage>
        <taxon>Bacteria</taxon>
        <taxon>Pseudomonadati</taxon>
        <taxon>Bacteroidota</taxon>
        <taxon>Flavobacteriia</taxon>
        <taxon>Flavobacteriales</taxon>
        <taxon>Flavobacteriaceae</taxon>
        <taxon>Lutibacter</taxon>
    </lineage>
</organism>
<dbReference type="RefSeq" id="WP_386809397.1">
    <property type="nucleotide sequence ID" value="NZ_JBHTMV010000004.1"/>
</dbReference>
<dbReference type="Pfam" id="PF13302">
    <property type="entry name" value="Acetyltransf_3"/>
    <property type="match status" value="1"/>
</dbReference>
<feature type="domain" description="N-acetyltransferase" evidence="1">
    <location>
        <begin position="11"/>
        <end position="170"/>
    </location>
</feature>
<evidence type="ECO:0000259" key="1">
    <source>
        <dbReference type="PROSITE" id="PS51186"/>
    </source>
</evidence>
<evidence type="ECO:0000313" key="2">
    <source>
        <dbReference type="EMBL" id="MFD1294206.1"/>
    </source>
</evidence>
<comment type="caution">
    <text evidence="2">The sequence shown here is derived from an EMBL/GenBank/DDBJ whole genome shotgun (WGS) entry which is preliminary data.</text>
</comment>
<keyword evidence="2" id="KW-0808">Transferase</keyword>
<keyword evidence="3" id="KW-1185">Reference proteome</keyword>